<evidence type="ECO:0000256" key="4">
    <source>
        <dbReference type="ARBA" id="ARBA00022837"/>
    </source>
</evidence>
<evidence type="ECO:0000313" key="10">
    <source>
        <dbReference type="Proteomes" id="UP001303407"/>
    </source>
</evidence>
<dbReference type="Gene3D" id="3.20.20.70">
    <property type="entry name" value="Aldolase class I"/>
    <property type="match status" value="1"/>
</dbReference>
<reference evidence="9 10" key="1">
    <citation type="submission" date="2023-09" db="EMBL/GenBank/DDBJ databases">
        <title>Thalassobella suaedae gen. nov., sp. nov., a marine bacterium of the family Flavobacteriaceae isolated from a halophyte Suaeda japonica.</title>
        <authorList>
            <person name="Lee S.Y."/>
            <person name="Hwang C.Y."/>
        </authorList>
    </citation>
    <scope>NUCLEOTIDE SEQUENCE [LARGE SCALE GENOMIC DNA]</scope>
    <source>
        <strain evidence="9 10">HL-DH10</strain>
    </source>
</reference>
<comment type="cofactor">
    <cofactor evidence="1">
        <name>Ca(2+)</name>
        <dbReference type="ChEBI" id="CHEBI:29108"/>
    </cofactor>
</comment>
<dbReference type="InterPro" id="IPR019563">
    <property type="entry name" value="GH97_catalytic"/>
</dbReference>
<dbReference type="RefSeq" id="WP_415862588.1">
    <property type="nucleotide sequence ID" value="NZ_CP134536.1"/>
</dbReference>
<keyword evidence="4" id="KW-0106">Calcium</keyword>
<dbReference type="Pfam" id="PF10566">
    <property type="entry name" value="Glyco_hydro_97"/>
    <property type="match status" value="1"/>
</dbReference>
<evidence type="ECO:0000256" key="1">
    <source>
        <dbReference type="ARBA" id="ARBA00001913"/>
    </source>
</evidence>
<dbReference type="Proteomes" id="UP001303407">
    <property type="component" value="Chromosome"/>
</dbReference>
<dbReference type="InterPro" id="IPR029483">
    <property type="entry name" value="GH97_C"/>
</dbReference>
<dbReference type="Gene3D" id="2.60.40.1180">
    <property type="entry name" value="Golgi alpha-mannosidase II"/>
    <property type="match status" value="1"/>
</dbReference>
<dbReference type="InterPro" id="IPR013785">
    <property type="entry name" value="Aldolase_TIM"/>
</dbReference>
<keyword evidence="10" id="KW-1185">Reference proteome</keyword>
<dbReference type="InterPro" id="IPR013780">
    <property type="entry name" value="Glyco_hydro_b"/>
</dbReference>
<feature type="domain" description="Glycosyl-hydrolase 97 N-terminal" evidence="7">
    <location>
        <begin position="22"/>
        <end position="286"/>
    </location>
</feature>
<feature type="domain" description="Glycosyl-hydrolase 97 C-terminal oligomerisation" evidence="8">
    <location>
        <begin position="555"/>
        <end position="641"/>
    </location>
</feature>
<dbReference type="Pfam" id="PF14508">
    <property type="entry name" value="GH97_N"/>
    <property type="match status" value="1"/>
</dbReference>
<sequence>MKGYFTIIIAIILSFSIESQTVWSPDKKLNVSVLIDNGKPYYTVKYENIIMLENSPLGLKTSIGDFTKGLKITGYEYETIKNNYTLDRIKRSNVEYNANALELALVNNENITFEIEFRVSNNNIGFRYNLLEDKNHLNCRVLSEVTGFNFPSNTTTFLSPQASPGLGWKGTKPSYEEEYVADELLATPSKYGEGYTFPSLFHVGENGWILISETGVDGTYCGAHLGEGTKEGVYSIAYPNPKENNGIGSVFPGIALPKSTPWRTITVSNNLKPIVETTIPFDLVEPLYEASQDYKYGRSTWSWIMWQDDSMNYDDQLAYINLASTLGYEYILMDAFWDVNIGYERMKELIQYAQSKGVDVFLWYNSNGFWNDAFQSPKNIMNHQITRRHEMKWLQEVGVKGLKVDFFGGDKQETLRLYEEILSDANDYGLMIIFHGCTLPRGWEKMYPNYIGSEAVLASENLIFTQHANDMEAFNASLHPFIRNTVGSMEFGPVLLNKRHNRTNDGGTIRKTTDAFQLATAILFQNSVQMFALAPNNLKDVSQFEIDFMKEVPTTWDDIKFIDGYPGTYCLIARRKEDKWYIAGVNASDKELNLNVELPMLSGKVVYCIGDDIKQQPEKKELKIKKSGKVKITMQPNGGIILFNN</sequence>
<evidence type="ECO:0000259" key="7">
    <source>
        <dbReference type="Pfam" id="PF14508"/>
    </source>
</evidence>
<dbReference type="InterPro" id="IPR052720">
    <property type="entry name" value="Glycosyl_hydrolase_97"/>
</dbReference>
<proteinExistence type="predicted"/>
<keyword evidence="5" id="KW-0326">Glycosidase</keyword>
<organism evidence="9 10">
    <name type="scientific">Thalassobellus suaedae</name>
    <dbReference type="NCBI Taxonomy" id="3074124"/>
    <lineage>
        <taxon>Bacteria</taxon>
        <taxon>Pseudomonadati</taxon>
        <taxon>Bacteroidota</taxon>
        <taxon>Flavobacteriia</taxon>
        <taxon>Flavobacteriales</taxon>
        <taxon>Flavobacteriaceae</taxon>
        <taxon>Thalassobellus</taxon>
    </lineage>
</organism>
<dbReference type="EMBL" id="CP134536">
    <property type="protein sequence ID" value="WNH12608.1"/>
    <property type="molecule type" value="Genomic_DNA"/>
</dbReference>
<dbReference type="PANTHER" id="PTHR35803">
    <property type="entry name" value="GLUCAN 1,4-ALPHA-GLUCOSIDASE SUSB-RELATED"/>
    <property type="match status" value="1"/>
</dbReference>
<dbReference type="SUPFAM" id="SSF51445">
    <property type="entry name" value="(Trans)glycosidases"/>
    <property type="match status" value="1"/>
</dbReference>
<gene>
    <name evidence="9" type="ORF">RHP49_17180</name>
</gene>
<dbReference type="InterPro" id="IPR014718">
    <property type="entry name" value="GH-type_carb-bd"/>
</dbReference>
<dbReference type="Pfam" id="PF14509">
    <property type="entry name" value="GH97_C"/>
    <property type="match status" value="1"/>
</dbReference>
<protein>
    <submittedName>
        <fullName evidence="9">Glycoside hydrolase family 97 catalytic domain-containing protein</fullName>
    </submittedName>
</protein>
<evidence type="ECO:0000256" key="2">
    <source>
        <dbReference type="ARBA" id="ARBA00011245"/>
    </source>
</evidence>
<name>A0ABY9Y3Z9_9FLAO</name>
<evidence type="ECO:0000259" key="8">
    <source>
        <dbReference type="Pfam" id="PF14509"/>
    </source>
</evidence>
<dbReference type="InterPro" id="IPR029486">
    <property type="entry name" value="GH97_N"/>
</dbReference>
<evidence type="ECO:0000256" key="3">
    <source>
        <dbReference type="ARBA" id="ARBA00022801"/>
    </source>
</evidence>
<feature type="domain" description="Glycosyl-hydrolase 97 catalytic" evidence="6">
    <location>
        <begin position="303"/>
        <end position="456"/>
    </location>
</feature>
<dbReference type="GO" id="GO:0016787">
    <property type="term" value="F:hydrolase activity"/>
    <property type="evidence" value="ECO:0007669"/>
    <property type="project" value="UniProtKB-KW"/>
</dbReference>
<keyword evidence="3 9" id="KW-0378">Hydrolase</keyword>
<accession>A0ABY9Y3Z9</accession>
<comment type="subunit">
    <text evidence="2">Monomer.</text>
</comment>
<dbReference type="InterPro" id="IPR017853">
    <property type="entry name" value="GH"/>
</dbReference>
<evidence type="ECO:0000259" key="6">
    <source>
        <dbReference type="Pfam" id="PF10566"/>
    </source>
</evidence>
<evidence type="ECO:0000256" key="5">
    <source>
        <dbReference type="ARBA" id="ARBA00023295"/>
    </source>
</evidence>
<dbReference type="PANTHER" id="PTHR35803:SF2">
    <property type="entry name" value="RETAINING ALPHA-GALACTOSIDASE"/>
    <property type="match status" value="1"/>
</dbReference>
<dbReference type="Gene3D" id="2.70.98.10">
    <property type="match status" value="1"/>
</dbReference>
<evidence type="ECO:0000313" key="9">
    <source>
        <dbReference type="EMBL" id="WNH12608.1"/>
    </source>
</evidence>